<evidence type="ECO:0000256" key="2">
    <source>
        <dbReference type="ARBA" id="ARBA00022679"/>
    </source>
</evidence>
<evidence type="ECO:0000313" key="7">
    <source>
        <dbReference type="Proteomes" id="UP000252355"/>
    </source>
</evidence>
<organism evidence="6 7">
    <name type="scientific">Candidatus Ozemobacter sibiricus</name>
    <dbReference type="NCBI Taxonomy" id="2268124"/>
    <lineage>
        <taxon>Bacteria</taxon>
        <taxon>Candidatus Ozemobacteria</taxon>
        <taxon>Candidatus Ozemobacterales</taxon>
        <taxon>Candidatus Ozemobacteraceae</taxon>
        <taxon>Candidatus Ozemobacter</taxon>
    </lineage>
</organism>
<dbReference type="PANTHER" id="PTHR30160">
    <property type="entry name" value="TETRAACYLDISACCHARIDE 4'-KINASE-RELATED"/>
    <property type="match status" value="1"/>
</dbReference>
<evidence type="ECO:0000256" key="3">
    <source>
        <dbReference type="ARBA" id="ARBA00043995"/>
    </source>
</evidence>
<keyword evidence="2 6" id="KW-0808">Transferase</keyword>
<protein>
    <recommendedName>
        <fullName evidence="4">lipopolysaccharide heptosyltransferase II</fullName>
        <ecNumber evidence="4">2.4.99.24</ecNumber>
    </recommendedName>
</protein>
<dbReference type="InterPro" id="IPR011910">
    <property type="entry name" value="RfaF"/>
</dbReference>
<dbReference type="PANTHER" id="PTHR30160:SF7">
    <property type="entry name" value="ADP-HEPTOSE--LPS HEPTOSYLTRANSFERASE 2"/>
    <property type="match status" value="1"/>
</dbReference>
<name>A0A367ZNP5_9BACT</name>
<comment type="caution">
    <text evidence="6">The sequence shown here is derived from an EMBL/GenBank/DDBJ whole genome shotgun (WGS) entry which is preliminary data.</text>
</comment>
<dbReference type="Pfam" id="PF01075">
    <property type="entry name" value="Glyco_transf_9"/>
    <property type="match status" value="1"/>
</dbReference>
<comment type="catalytic activity">
    <reaction evidence="5">
        <text>an L-alpha-D-Hep-(1-&gt;5)-[alpha-Kdo-(2-&gt;4)]-alpha-Kdo-(2-&gt;6)-lipid A + ADP-L-glycero-beta-D-manno-heptose = an L-alpha-D-Hep-(1-&gt;3)-L-alpha-D-Hep-(1-&gt;5)-[alpha-Kdo-(2-&gt;4)]-alpha-Kdo-(2-&gt;6)-lipid A + ADP + H(+)</text>
        <dbReference type="Rhea" id="RHEA:74071"/>
        <dbReference type="ChEBI" id="CHEBI:15378"/>
        <dbReference type="ChEBI" id="CHEBI:61506"/>
        <dbReference type="ChEBI" id="CHEBI:193068"/>
        <dbReference type="ChEBI" id="CHEBI:193069"/>
        <dbReference type="ChEBI" id="CHEBI:456216"/>
        <dbReference type="EC" id="2.4.99.24"/>
    </reaction>
</comment>
<dbReference type="AlphaFoldDB" id="A0A367ZNP5"/>
<dbReference type="SUPFAM" id="SSF53756">
    <property type="entry name" value="UDP-Glycosyltransferase/glycogen phosphorylase"/>
    <property type="match status" value="1"/>
</dbReference>
<sequence length="347" mass="36910">MNVLFFGLNWVGDVVMSYGAIANAAIGAGRPVDVVTRPHLAPLYHVHPGVGKVWAVDTKAPFWRSLPTILRWRRTGYDVVIVLPRSFRAAWLAFLAGGKMRVGYAGEGRSPLLTLALPLPARSEHLHESRLHAHLVAAAGLPDFSAPLPSIKVDPGRAAAVRRRFGLADDEDFFVVAPGAAYGEAKRWPAERFAETALRLTQLLGWRAVATGTAAETGLTAAVVAGLGAYGLDLGGKTSLEELILLLSRARLVLANDSGTMHLAALVKVPVAVPVGSTDMRRTGPLTDRVAFVQTDACRQMCRRSVCPRGTTVCLTSIGVDQMMAAVTDLLGRVRGSARAEGASSHG</sequence>
<evidence type="ECO:0000256" key="4">
    <source>
        <dbReference type="ARBA" id="ARBA00044042"/>
    </source>
</evidence>
<keyword evidence="1" id="KW-0328">Glycosyltransferase</keyword>
<dbReference type="GO" id="GO:0009244">
    <property type="term" value="P:lipopolysaccharide core region biosynthetic process"/>
    <property type="evidence" value="ECO:0007669"/>
    <property type="project" value="TreeGrafter"/>
</dbReference>
<proteinExistence type="inferred from homology"/>
<dbReference type="NCBIfam" id="TIGR02195">
    <property type="entry name" value="heptsyl_trn_II"/>
    <property type="match status" value="1"/>
</dbReference>
<evidence type="ECO:0000256" key="1">
    <source>
        <dbReference type="ARBA" id="ARBA00022676"/>
    </source>
</evidence>
<reference evidence="6 7" key="1">
    <citation type="submission" date="2018-05" db="EMBL/GenBank/DDBJ databases">
        <title>A metagenomic window into the 2 km-deep terrestrial subsurface aquifer revealed taxonomically and functionally diverse microbial community comprising novel uncultured bacterial lineages.</title>
        <authorList>
            <person name="Kadnikov V.V."/>
            <person name="Mardanov A.V."/>
            <person name="Beletsky A.V."/>
            <person name="Banks D."/>
            <person name="Pimenov N.V."/>
            <person name="Frank Y.A."/>
            <person name="Karnachuk O.V."/>
            <person name="Ravin N.V."/>
        </authorList>
    </citation>
    <scope>NUCLEOTIDE SEQUENCE [LARGE SCALE GENOMIC DNA]</scope>
    <source>
        <strain evidence="6">BY5</strain>
    </source>
</reference>
<gene>
    <name evidence="6" type="ORF">OZSIB_3902</name>
</gene>
<dbReference type="GO" id="GO:0008713">
    <property type="term" value="F:ADP-heptose-lipopolysaccharide heptosyltransferase activity"/>
    <property type="evidence" value="ECO:0007669"/>
    <property type="project" value="UniProtKB-EC"/>
</dbReference>
<dbReference type="GO" id="GO:0005829">
    <property type="term" value="C:cytosol"/>
    <property type="evidence" value="ECO:0007669"/>
    <property type="project" value="TreeGrafter"/>
</dbReference>
<dbReference type="Proteomes" id="UP000252355">
    <property type="component" value="Unassembled WGS sequence"/>
</dbReference>
<dbReference type="CDD" id="cd03789">
    <property type="entry name" value="GT9_LPS_heptosyltransferase"/>
    <property type="match status" value="1"/>
</dbReference>
<evidence type="ECO:0000313" key="6">
    <source>
        <dbReference type="EMBL" id="RCK79748.1"/>
    </source>
</evidence>
<dbReference type="Gene3D" id="3.40.50.2000">
    <property type="entry name" value="Glycogen Phosphorylase B"/>
    <property type="match status" value="2"/>
</dbReference>
<dbReference type="EC" id="2.4.99.24" evidence="4"/>
<comment type="similarity">
    <text evidence="3">Belongs to the glycosyltransferase 9 family.</text>
</comment>
<evidence type="ECO:0000256" key="5">
    <source>
        <dbReference type="ARBA" id="ARBA00047503"/>
    </source>
</evidence>
<accession>A0A367ZNP5</accession>
<dbReference type="EMBL" id="QOQW01000010">
    <property type="protein sequence ID" value="RCK79748.1"/>
    <property type="molecule type" value="Genomic_DNA"/>
</dbReference>
<dbReference type="InterPro" id="IPR002201">
    <property type="entry name" value="Glyco_trans_9"/>
</dbReference>
<dbReference type="InterPro" id="IPR051199">
    <property type="entry name" value="LPS_LOS_Heptosyltrfase"/>
</dbReference>